<accession>C5BVE2</accession>
<dbReference type="Gene3D" id="3.40.630.30">
    <property type="match status" value="1"/>
</dbReference>
<organism evidence="2 3">
    <name type="scientific">Beutenbergia cavernae (strain ATCC BAA-8 / DSM 12333 / CCUG 43141 / JCM 11478 / NBRC 16432 / NCIMB 13614 / HKI 0122)</name>
    <dbReference type="NCBI Taxonomy" id="471853"/>
    <lineage>
        <taxon>Bacteria</taxon>
        <taxon>Bacillati</taxon>
        <taxon>Actinomycetota</taxon>
        <taxon>Actinomycetes</taxon>
        <taxon>Micrococcales</taxon>
        <taxon>Beutenbergiaceae</taxon>
        <taxon>Beutenbergia</taxon>
    </lineage>
</organism>
<evidence type="ECO:0000313" key="3">
    <source>
        <dbReference type="Proteomes" id="UP000007962"/>
    </source>
</evidence>
<dbReference type="RefSeq" id="WP_015882769.1">
    <property type="nucleotide sequence ID" value="NC_012669.1"/>
</dbReference>
<dbReference type="STRING" id="471853.Bcav_2278"/>
<protein>
    <submittedName>
        <fullName evidence="2">GCN5-related protein N-acetyltransferase</fullName>
    </submittedName>
</protein>
<dbReference type="Pfam" id="PF00583">
    <property type="entry name" value="Acetyltransf_1"/>
    <property type="match status" value="1"/>
</dbReference>
<evidence type="ECO:0000259" key="1">
    <source>
        <dbReference type="PROSITE" id="PS51186"/>
    </source>
</evidence>
<dbReference type="eggNOG" id="COG0456">
    <property type="taxonomic scope" value="Bacteria"/>
</dbReference>
<dbReference type="InterPro" id="IPR000182">
    <property type="entry name" value="GNAT_dom"/>
</dbReference>
<keyword evidence="2" id="KW-0808">Transferase</keyword>
<feature type="domain" description="N-acetyltransferase" evidence="1">
    <location>
        <begin position="18"/>
        <end position="202"/>
    </location>
</feature>
<proteinExistence type="predicted"/>
<gene>
    <name evidence="2" type="ordered locus">Bcav_2278</name>
</gene>
<dbReference type="AlphaFoldDB" id="C5BVE2"/>
<name>C5BVE2_BEUC1</name>
<evidence type="ECO:0000313" key="2">
    <source>
        <dbReference type="EMBL" id="ACQ80529.1"/>
    </source>
</evidence>
<reference evidence="2 3" key="1">
    <citation type="journal article" date="2009" name="Stand. Genomic Sci.">
        <title>Complete genome sequence of Beutenbergia cavernae type strain (HKI 0122).</title>
        <authorList>
            <person name="Land M."/>
            <person name="Pukall R."/>
            <person name="Abt B."/>
            <person name="Goker M."/>
            <person name="Rohde M."/>
            <person name="Glavina Del Rio T."/>
            <person name="Tice H."/>
            <person name="Copeland A."/>
            <person name="Cheng J.F."/>
            <person name="Lucas S."/>
            <person name="Chen F."/>
            <person name="Nolan M."/>
            <person name="Bruce D."/>
            <person name="Goodwin L."/>
            <person name="Pitluck S."/>
            <person name="Ivanova N."/>
            <person name="Mavromatis K."/>
            <person name="Ovchinnikova G."/>
            <person name="Pati A."/>
            <person name="Chen A."/>
            <person name="Palaniappan K."/>
            <person name="Hauser L."/>
            <person name="Chang Y.J."/>
            <person name="Jefferies C.C."/>
            <person name="Saunders E."/>
            <person name="Brettin T."/>
            <person name="Detter J.C."/>
            <person name="Han C."/>
            <person name="Chain P."/>
            <person name="Bristow J."/>
            <person name="Eisen J.A."/>
            <person name="Markowitz V."/>
            <person name="Hugenholtz P."/>
            <person name="Kyrpides N.C."/>
            <person name="Klenk H.P."/>
            <person name="Lapidus A."/>
        </authorList>
    </citation>
    <scope>NUCLEOTIDE SEQUENCE [LARGE SCALE GENOMIC DNA]</scope>
    <source>
        <strain evidence="3">ATCC BAA-8 / DSM 12333 / NBRC 16432</strain>
    </source>
</reference>
<dbReference type="SUPFAM" id="SSF55729">
    <property type="entry name" value="Acyl-CoA N-acyltransferases (Nat)"/>
    <property type="match status" value="1"/>
</dbReference>
<dbReference type="HOGENOM" id="CLU_105867_0_0_11"/>
<keyword evidence="3" id="KW-1185">Reference proteome</keyword>
<dbReference type="Proteomes" id="UP000007962">
    <property type="component" value="Chromosome"/>
</dbReference>
<dbReference type="PROSITE" id="PS51186">
    <property type="entry name" value="GNAT"/>
    <property type="match status" value="1"/>
</dbReference>
<sequence>MTDRAALTGDRPPDDDAVRIVPADAHRWPEVTQLLGADGGYAGCWCSFWRLTNAELAGRSGEQNRELLEGLVTSGDAPGLVLRLDGVPVGWCQVAPRAEFQRLFHTRGLELTDPADPDVWSIVCVYVAKTARGRGLAGALVAAAVDRAAARGATVVEAYPVTDPGTGRRTQLSSGTVSMFEQAGFEPAAPATGRRVLMRRVL</sequence>
<dbReference type="GO" id="GO:0016747">
    <property type="term" value="F:acyltransferase activity, transferring groups other than amino-acyl groups"/>
    <property type="evidence" value="ECO:0007669"/>
    <property type="project" value="InterPro"/>
</dbReference>
<dbReference type="InterPro" id="IPR016181">
    <property type="entry name" value="Acyl_CoA_acyltransferase"/>
</dbReference>
<dbReference type="EMBL" id="CP001618">
    <property type="protein sequence ID" value="ACQ80529.1"/>
    <property type="molecule type" value="Genomic_DNA"/>
</dbReference>
<dbReference type="KEGG" id="bcv:Bcav_2278"/>
<dbReference type="OrthoDB" id="3239945at2"/>